<dbReference type="GO" id="GO:0005576">
    <property type="term" value="C:extracellular region"/>
    <property type="evidence" value="ECO:0007669"/>
    <property type="project" value="UniProtKB-ARBA"/>
</dbReference>
<reference evidence="6" key="2">
    <citation type="submission" date="2025-08" db="UniProtKB">
        <authorList>
            <consortium name="Ensembl"/>
        </authorList>
    </citation>
    <scope>IDENTIFICATION</scope>
</reference>
<evidence type="ECO:0000256" key="1">
    <source>
        <dbReference type="ARBA" id="ARBA00022859"/>
    </source>
</evidence>
<dbReference type="InterPro" id="IPR013106">
    <property type="entry name" value="Ig_V-set"/>
</dbReference>
<dbReference type="Proteomes" id="UP001501920">
    <property type="component" value="Chromosome 14"/>
</dbReference>
<dbReference type="SUPFAM" id="SSF48726">
    <property type="entry name" value="Immunoglobulin"/>
    <property type="match status" value="1"/>
</dbReference>
<keyword evidence="3" id="KW-1280">Immunoglobulin</keyword>
<dbReference type="InterPro" id="IPR050199">
    <property type="entry name" value="IgHV"/>
</dbReference>
<feature type="chain" id="PRO_5044006326" description="Ig-like domain-containing protein" evidence="4">
    <location>
        <begin position="21"/>
        <end position="120"/>
    </location>
</feature>
<name>A0AAR2KF87_PYGNA</name>
<dbReference type="InterPro" id="IPR036179">
    <property type="entry name" value="Ig-like_dom_sf"/>
</dbReference>
<evidence type="ECO:0000313" key="7">
    <source>
        <dbReference type="Proteomes" id="UP001501920"/>
    </source>
</evidence>
<keyword evidence="4" id="KW-0732">Signal</keyword>
<keyword evidence="7" id="KW-1185">Reference proteome</keyword>
<dbReference type="InterPro" id="IPR013783">
    <property type="entry name" value="Ig-like_fold"/>
</dbReference>
<dbReference type="Gene3D" id="2.60.40.10">
    <property type="entry name" value="Immunoglobulins"/>
    <property type="match status" value="1"/>
</dbReference>
<evidence type="ECO:0000259" key="5">
    <source>
        <dbReference type="PROSITE" id="PS50835"/>
    </source>
</evidence>
<accession>A0AAR2KF87</accession>
<dbReference type="Ensembl" id="ENSPNAT00000057161.1">
    <property type="protein sequence ID" value="ENSPNAP00000061107.1"/>
    <property type="gene ID" value="ENSPNAG00000032651.1"/>
</dbReference>
<sequence length="120" mass="13432">MEVKIFWSFILLSLTTKCWSQTLAQSEAVVISPGGSHTLTCTVSGLDFNDYWMGWIRQAAGKGLEWISTISAPTGSSKEYSQSVQGRFTISRENSKKQVYLQMSSLKTEDTAVYYCAREP</sequence>
<proteinExistence type="predicted"/>
<dbReference type="PANTHER" id="PTHR23266">
    <property type="entry name" value="IMMUNOGLOBULIN HEAVY CHAIN"/>
    <property type="match status" value="1"/>
</dbReference>
<keyword evidence="1" id="KW-0391">Immunity</keyword>
<evidence type="ECO:0000256" key="2">
    <source>
        <dbReference type="ARBA" id="ARBA00023130"/>
    </source>
</evidence>
<dbReference type="PROSITE" id="PS50835">
    <property type="entry name" value="IG_LIKE"/>
    <property type="match status" value="1"/>
</dbReference>
<organism evidence="6 7">
    <name type="scientific">Pygocentrus nattereri</name>
    <name type="common">Red-bellied piranha</name>
    <dbReference type="NCBI Taxonomy" id="42514"/>
    <lineage>
        <taxon>Eukaryota</taxon>
        <taxon>Metazoa</taxon>
        <taxon>Chordata</taxon>
        <taxon>Craniata</taxon>
        <taxon>Vertebrata</taxon>
        <taxon>Euteleostomi</taxon>
        <taxon>Actinopterygii</taxon>
        <taxon>Neopterygii</taxon>
        <taxon>Teleostei</taxon>
        <taxon>Ostariophysi</taxon>
        <taxon>Characiformes</taxon>
        <taxon>Characoidei</taxon>
        <taxon>Pygocentrus</taxon>
    </lineage>
</organism>
<dbReference type="AlphaFoldDB" id="A0AAR2KF87"/>
<reference evidence="6" key="3">
    <citation type="submission" date="2025-09" db="UniProtKB">
        <authorList>
            <consortium name="Ensembl"/>
        </authorList>
    </citation>
    <scope>IDENTIFICATION</scope>
</reference>
<feature type="domain" description="Ig-like" evidence="5">
    <location>
        <begin position="20"/>
        <end position="120"/>
    </location>
</feature>
<protein>
    <recommendedName>
        <fullName evidence="5">Ig-like domain-containing protein</fullName>
    </recommendedName>
</protein>
<dbReference type="Pfam" id="PF07686">
    <property type="entry name" value="V-set"/>
    <property type="match status" value="1"/>
</dbReference>
<dbReference type="FunFam" id="2.60.40.10:FF:003074">
    <property type="entry name" value="Immunoglobulin heavy variable 11-1"/>
    <property type="match status" value="1"/>
</dbReference>
<dbReference type="GeneTree" id="ENSGT01140000282517"/>
<evidence type="ECO:0000256" key="3">
    <source>
        <dbReference type="ARBA" id="ARBA00043265"/>
    </source>
</evidence>
<dbReference type="InterPro" id="IPR007110">
    <property type="entry name" value="Ig-like_dom"/>
</dbReference>
<dbReference type="GO" id="GO:0019814">
    <property type="term" value="C:immunoglobulin complex"/>
    <property type="evidence" value="ECO:0007669"/>
    <property type="project" value="UniProtKB-KW"/>
</dbReference>
<keyword evidence="2" id="KW-1064">Adaptive immunity</keyword>
<evidence type="ECO:0000256" key="4">
    <source>
        <dbReference type="SAM" id="SignalP"/>
    </source>
</evidence>
<feature type="signal peptide" evidence="4">
    <location>
        <begin position="1"/>
        <end position="20"/>
    </location>
</feature>
<reference evidence="6 7" key="1">
    <citation type="submission" date="2020-10" db="EMBL/GenBank/DDBJ databases">
        <title>Pygocentrus nattereri (red-bellied piranha) genome, fPygNat1, primary haplotype.</title>
        <authorList>
            <person name="Myers G."/>
            <person name="Meyer A."/>
            <person name="Karagic N."/>
            <person name="Pippel M."/>
            <person name="Winkler S."/>
            <person name="Tracey A."/>
            <person name="Wood J."/>
            <person name="Formenti G."/>
            <person name="Howe K."/>
            <person name="Fedrigo O."/>
            <person name="Jarvis E.D."/>
        </authorList>
    </citation>
    <scope>NUCLEOTIDE SEQUENCE [LARGE SCALE GENOMIC DNA]</scope>
</reference>
<dbReference type="SMART" id="SM00406">
    <property type="entry name" value="IGv"/>
    <property type="match status" value="1"/>
</dbReference>
<evidence type="ECO:0000313" key="6">
    <source>
        <dbReference type="Ensembl" id="ENSPNAP00000061107.1"/>
    </source>
</evidence>
<dbReference type="GO" id="GO:0002250">
    <property type="term" value="P:adaptive immune response"/>
    <property type="evidence" value="ECO:0007669"/>
    <property type="project" value="UniProtKB-KW"/>
</dbReference>